<dbReference type="PROSITE" id="PS51257">
    <property type="entry name" value="PROKAR_LIPOPROTEIN"/>
    <property type="match status" value="1"/>
</dbReference>
<dbReference type="AlphaFoldDB" id="A0A1W1CIU5"/>
<name>A0A1W1CIU5_9ZZZZ</name>
<dbReference type="InterPro" id="IPR007553">
    <property type="entry name" value="2-thiour_desulf"/>
</dbReference>
<evidence type="ECO:0000313" key="1">
    <source>
        <dbReference type="EMBL" id="SFV65726.1"/>
    </source>
</evidence>
<proteinExistence type="predicted"/>
<dbReference type="PANTHER" id="PTHR30087:SF1">
    <property type="entry name" value="HYPOTHETICAL CYTOSOLIC PROTEIN"/>
    <property type="match status" value="1"/>
</dbReference>
<dbReference type="Pfam" id="PF04463">
    <property type="entry name" value="2-thiour_desulf"/>
    <property type="match status" value="1"/>
</dbReference>
<dbReference type="PANTHER" id="PTHR30087">
    <property type="entry name" value="INNER MEMBRANE PROTEIN"/>
    <property type="match status" value="1"/>
</dbReference>
<accession>A0A1W1CIU5</accession>
<sequence>MLKKKKEVAISACLLGCSCRYDAKSNLNSELLALLESFTLIPFCPEDYAFGTPRPTMDLILDNSIIKAVSNKNHKDLSADILDYAQQFFKENPNIEFFIGKDRSPSCAVKSCKVYYKDKTLLHKHGTGLMAKVALDLGIESWDAEEYVILAKKNKESKC</sequence>
<organism evidence="1">
    <name type="scientific">hydrothermal vent metagenome</name>
    <dbReference type="NCBI Taxonomy" id="652676"/>
    <lineage>
        <taxon>unclassified sequences</taxon>
        <taxon>metagenomes</taxon>
        <taxon>ecological metagenomes</taxon>
    </lineage>
</organism>
<dbReference type="EMBL" id="FPHN01000192">
    <property type="protein sequence ID" value="SFV65726.1"/>
    <property type="molecule type" value="Genomic_DNA"/>
</dbReference>
<gene>
    <name evidence="1" type="ORF">MNB_SV-14-1885</name>
</gene>
<protein>
    <submittedName>
        <fullName evidence="1">Uncharacterized protein</fullName>
    </submittedName>
</protein>
<reference evidence="1" key="1">
    <citation type="submission" date="2016-10" db="EMBL/GenBank/DDBJ databases">
        <authorList>
            <person name="de Groot N.N."/>
        </authorList>
    </citation>
    <scope>NUCLEOTIDE SEQUENCE</scope>
</reference>